<protein>
    <submittedName>
        <fullName evidence="5">Transcriptional regulator</fullName>
    </submittedName>
</protein>
<dbReference type="Proteomes" id="UP001055091">
    <property type="component" value="Unassembled WGS sequence"/>
</dbReference>
<dbReference type="InterPro" id="IPR047057">
    <property type="entry name" value="MerR_fam"/>
</dbReference>
<organism evidence="5 6">
    <name type="scientific">Hungatella hathewayi</name>
    <dbReference type="NCBI Taxonomy" id="154046"/>
    <lineage>
        <taxon>Bacteria</taxon>
        <taxon>Bacillati</taxon>
        <taxon>Bacillota</taxon>
        <taxon>Clostridia</taxon>
        <taxon>Lachnospirales</taxon>
        <taxon>Lachnospiraceae</taxon>
        <taxon>Hungatella</taxon>
    </lineage>
</organism>
<gene>
    <name evidence="5" type="ORF">CE91St55_24380</name>
</gene>
<dbReference type="EMBL" id="BQNJ01000001">
    <property type="protein sequence ID" value="GKH00457.1"/>
    <property type="molecule type" value="Genomic_DNA"/>
</dbReference>
<dbReference type="PANTHER" id="PTHR30204:SF69">
    <property type="entry name" value="MERR-FAMILY TRANSCRIPTIONAL REGULATOR"/>
    <property type="match status" value="1"/>
</dbReference>
<dbReference type="Gene3D" id="1.10.1660.10">
    <property type="match status" value="1"/>
</dbReference>
<dbReference type="PROSITE" id="PS50937">
    <property type="entry name" value="HTH_MERR_2"/>
    <property type="match status" value="1"/>
</dbReference>
<keyword evidence="3" id="KW-0238">DNA-binding</keyword>
<keyword evidence="2" id="KW-0805">Transcription regulation</keyword>
<dbReference type="GO" id="GO:0003677">
    <property type="term" value="F:DNA binding"/>
    <property type="evidence" value="ECO:0007669"/>
    <property type="project" value="UniProtKB-KW"/>
</dbReference>
<sequence length="291" mass="34691">MIKLTNLDVKKMTIGQMARMNHISEQTLRLYDREGLLSPLGRDEKNGYRYYDIRQSAQLDMIQYMKALGMPLKEIRVHMKKWDTGRLKQLLVENRDAIDRRIEELNLQKRAIERTLDSYERYEAAPPDGSIVLEYIPKRQMYVKNTNVNFYDYEIDEYERILRDLKEDMAAHAISPLYFANAGTILRRENFMKGRLYSAEVFVFVDREYVDEELITVIPPSPYLCIYCDRFEKEKEYIDRLLVEIEEKHYTVTGDYICEVIVEMPLDYTERGMFLRLQVPIRMGAYQYGES</sequence>
<keyword evidence="1" id="KW-0678">Repressor</keyword>
<keyword evidence="4" id="KW-0804">Transcription</keyword>
<name>A0A174U7D3_9FIRM</name>
<dbReference type="SUPFAM" id="SSF46955">
    <property type="entry name" value="Putative DNA-binding domain"/>
    <property type="match status" value="1"/>
</dbReference>
<evidence type="ECO:0000256" key="1">
    <source>
        <dbReference type="ARBA" id="ARBA00022491"/>
    </source>
</evidence>
<dbReference type="InterPro" id="IPR000551">
    <property type="entry name" value="MerR-type_HTH_dom"/>
</dbReference>
<dbReference type="GO" id="GO:0003700">
    <property type="term" value="F:DNA-binding transcription factor activity"/>
    <property type="evidence" value="ECO:0007669"/>
    <property type="project" value="InterPro"/>
</dbReference>
<dbReference type="InterPro" id="IPR009061">
    <property type="entry name" value="DNA-bd_dom_put_sf"/>
</dbReference>
<accession>A0A174U7D3</accession>
<dbReference type="Pfam" id="PF13411">
    <property type="entry name" value="MerR_1"/>
    <property type="match status" value="1"/>
</dbReference>
<evidence type="ECO:0000313" key="5">
    <source>
        <dbReference type="EMBL" id="GKH00457.1"/>
    </source>
</evidence>
<dbReference type="AlphaFoldDB" id="A0A174U7D3"/>
<evidence type="ECO:0000256" key="3">
    <source>
        <dbReference type="ARBA" id="ARBA00023125"/>
    </source>
</evidence>
<comment type="caution">
    <text evidence="5">The sequence shown here is derived from an EMBL/GenBank/DDBJ whole genome shotgun (WGS) entry which is preliminary data.</text>
</comment>
<evidence type="ECO:0000313" key="6">
    <source>
        <dbReference type="Proteomes" id="UP001055091"/>
    </source>
</evidence>
<evidence type="ECO:0000256" key="2">
    <source>
        <dbReference type="ARBA" id="ARBA00023015"/>
    </source>
</evidence>
<dbReference type="PANTHER" id="PTHR30204">
    <property type="entry name" value="REDOX-CYCLING DRUG-SENSING TRANSCRIPTIONAL ACTIVATOR SOXR"/>
    <property type="match status" value="1"/>
</dbReference>
<dbReference type="SMART" id="SM00422">
    <property type="entry name" value="HTH_MERR"/>
    <property type="match status" value="1"/>
</dbReference>
<evidence type="ECO:0000256" key="4">
    <source>
        <dbReference type="ARBA" id="ARBA00023163"/>
    </source>
</evidence>
<proteinExistence type="predicted"/>
<reference evidence="5" key="1">
    <citation type="submission" date="2022-01" db="EMBL/GenBank/DDBJ databases">
        <title>Novel bile acid biosynthetic pathways are enriched in the microbiome of centenarians.</title>
        <authorList>
            <person name="Sato Y."/>
            <person name="Atarashi K."/>
            <person name="Plichta R.D."/>
            <person name="Arai Y."/>
            <person name="Sasajima S."/>
            <person name="Kearney M.S."/>
            <person name="Suda W."/>
            <person name="Takeshita K."/>
            <person name="Sasaki T."/>
            <person name="Okamoto S."/>
            <person name="Skelly N.A."/>
            <person name="Okamura Y."/>
            <person name="Vlamakis H."/>
            <person name="Li Y."/>
            <person name="Tanoue T."/>
            <person name="Takei H."/>
            <person name="Nittono H."/>
            <person name="Narushima S."/>
            <person name="Irie J."/>
            <person name="Itoh H."/>
            <person name="Moriya K."/>
            <person name="Sugiura Y."/>
            <person name="Suematsu M."/>
            <person name="Moritoki N."/>
            <person name="Shibata S."/>
            <person name="Littman R.D."/>
            <person name="Fischbach A.M."/>
            <person name="Uwamino Y."/>
            <person name="Inoue T."/>
            <person name="Honda A."/>
            <person name="Hattori M."/>
            <person name="Murai T."/>
            <person name="Xavier J.R."/>
            <person name="Hirose N."/>
            <person name="Honda K."/>
        </authorList>
    </citation>
    <scope>NUCLEOTIDE SEQUENCE</scope>
    <source>
        <strain evidence="5">CE91-St55</strain>
    </source>
</reference>